<dbReference type="Pfam" id="PF00933">
    <property type="entry name" value="Glyco_hydro_3"/>
    <property type="match status" value="1"/>
</dbReference>
<proteinExistence type="inferred from homology"/>
<dbReference type="InterPro" id="IPR017853">
    <property type="entry name" value="GH"/>
</dbReference>
<dbReference type="GO" id="GO:0046556">
    <property type="term" value="F:alpha-L-arabinofuranosidase activity"/>
    <property type="evidence" value="ECO:0007669"/>
    <property type="project" value="TreeGrafter"/>
</dbReference>
<dbReference type="Gene3D" id="3.20.20.300">
    <property type="entry name" value="Glycoside hydrolase, family 3, N-terminal domain"/>
    <property type="match status" value="1"/>
</dbReference>
<feature type="compositionally biased region" description="Basic and acidic residues" evidence="5">
    <location>
        <begin position="821"/>
        <end position="840"/>
    </location>
</feature>
<accession>K3X5N1</accession>
<dbReference type="InterPro" id="IPR001764">
    <property type="entry name" value="Glyco_hydro_3_N"/>
</dbReference>
<evidence type="ECO:0000259" key="8">
    <source>
        <dbReference type="Pfam" id="PF01915"/>
    </source>
</evidence>
<keyword evidence="3" id="KW-0378">Hydrolase</keyword>
<dbReference type="Pfam" id="PF14310">
    <property type="entry name" value="Fn3-like"/>
    <property type="match status" value="1"/>
</dbReference>
<keyword evidence="2 6" id="KW-0732">Signal</keyword>
<dbReference type="OMA" id="WGFKGHV"/>
<dbReference type="Pfam" id="PF01915">
    <property type="entry name" value="Glyco_hydro_3_C"/>
    <property type="match status" value="1"/>
</dbReference>
<dbReference type="Proteomes" id="UP000019132">
    <property type="component" value="Unassembled WGS sequence"/>
</dbReference>
<comment type="similarity">
    <text evidence="1">Belongs to the glycosyl hydrolase 3 family.</text>
</comment>
<dbReference type="FunFam" id="3.40.50.1700:FF:000009">
    <property type="entry name" value="Periplasmic beta-glucosidase"/>
    <property type="match status" value="1"/>
</dbReference>
<feature type="domain" description="Glycoside hydrolase family 3 C-terminal" evidence="8">
    <location>
        <begin position="429"/>
        <end position="664"/>
    </location>
</feature>
<evidence type="ECO:0000256" key="6">
    <source>
        <dbReference type="SAM" id="SignalP"/>
    </source>
</evidence>
<dbReference type="STRING" id="431595.K3X5N1"/>
<feature type="domain" description="Glycoside hydrolase family 3 N-terminal" evidence="7">
    <location>
        <begin position="133"/>
        <end position="389"/>
    </location>
</feature>
<evidence type="ECO:0000313" key="10">
    <source>
        <dbReference type="EnsemblProtists" id="PYU1_T012530"/>
    </source>
</evidence>
<dbReference type="InterPro" id="IPR013783">
    <property type="entry name" value="Ig-like_fold"/>
</dbReference>
<feature type="signal peptide" evidence="6">
    <location>
        <begin position="1"/>
        <end position="22"/>
    </location>
</feature>
<dbReference type="PANTHER" id="PTHR42721">
    <property type="entry name" value="SUGAR HYDROLASE-RELATED"/>
    <property type="match status" value="1"/>
</dbReference>
<dbReference type="HOGENOM" id="CLU_004542_5_3_1"/>
<evidence type="ECO:0000259" key="7">
    <source>
        <dbReference type="Pfam" id="PF00933"/>
    </source>
</evidence>
<dbReference type="eggNOG" id="ENOG502QQ55">
    <property type="taxonomic scope" value="Eukaryota"/>
</dbReference>
<dbReference type="InterPro" id="IPR026891">
    <property type="entry name" value="Fn3-like"/>
</dbReference>
<dbReference type="InterPro" id="IPR036962">
    <property type="entry name" value="Glyco_hydro_3_N_sf"/>
</dbReference>
<dbReference type="AlphaFoldDB" id="K3X5N1"/>
<feature type="domain" description="Fibronectin type III-like" evidence="9">
    <location>
        <begin position="727"/>
        <end position="795"/>
    </location>
</feature>
<dbReference type="EnsemblProtists" id="PYU1_T012530">
    <property type="protein sequence ID" value="PYU1_T012530"/>
    <property type="gene ID" value="PYU1_G012504"/>
</dbReference>
<dbReference type="GO" id="GO:0031222">
    <property type="term" value="P:arabinan catabolic process"/>
    <property type="evidence" value="ECO:0007669"/>
    <property type="project" value="TreeGrafter"/>
</dbReference>
<keyword evidence="11" id="KW-1185">Reference proteome</keyword>
<sequence>MYPWRFLSHALVLVLAKQNETAERVILPENGDITLLHRQDFGDDLYSEPSYADGVCDNKLIADLPFCDSSLSFDERVNDLVARIPLEETFGLLVNNASKVENAHLPAYGWWSEGLHGVALSPAVRFEDPTPFATSFPQVISLAASFNRTLFYKVGEAIATEARAFYNAKHSGLTFWTPNVNIYRDPRWGRGQETPGEDPFLTGEYAVAFVRGLQGEAPENHTSTHLSQQDEHATSTLFLKVSATCKHFSSYSQEVPRHRNDAIVTKQDQLDTYFPAFKDCVKRGHVSSLMCSYNAVNGIPACADKALMTDLVRKQWGFDGYIVSDCGAVADVIYEHHYTQSPEQTCATTMNAGMDINCGDFLSTHAKDAVKSGLLRKSVIHNALRHLFKVQMRLGMFEKNGQPFANITPKMIDTAAHRQLALEAARQSIVLLKNEKNVLPLNATTFAANRDAALALIGPHFNASEVLLGNYQGIPSHIVTPLEGISSYVPNATYELGCKVSDEDLPDFDEAAQLATMAAQVIMFVGLDQTQEREEIDRVHLDLPGYQNQLIDMVLQRSKQPIVLVVISGGSVNLAAYKGHPKVGAIIFAGYLGQAGGQAIADVLFGTYNPSGALTQTFYDGEFTKQVSIYDMNMRPNADTGNPGRTYRFYENRPVFGFGDGLSYTTFDFEWKKLPPQTLDASVIRRALENSKDYNGDGGSRTDSNLAKNTLNITITNTGNVPGEMIVHLFAIPPDSGKNGTPICFMDIFGRTPLLQPNETWHFHFSLTPSSFALANEKGEWEVREGKWTLQVGSNRDRPHLRHEITIVSPSQKNLEDESERSETAKGHGNGEHFDWRMDKLAATTNVDLQRKNDNMDKSSNRHVTSSGTPQEVERD</sequence>
<dbReference type="VEuPathDB" id="FungiDB:PYU1_G012504"/>
<evidence type="ECO:0000256" key="1">
    <source>
        <dbReference type="ARBA" id="ARBA00005336"/>
    </source>
</evidence>
<dbReference type="EMBL" id="GL376612">
    <property type="status" value="NOT_ANNOTATED_CDS"/>
    <property type="molecule type" value="Genomic_DNA"/>
</dbReference>
<dbReference type="Gene3D" id="3.40.50.1700">
    <property type="entry name" value="Glycoside hydrolase family 3 C-terminal domain"/>
    <property type="match status" value="1"/>
</dbReference>
<evidence type="ECO:0000313" key="11">
    <source>
        <dbReference type="Proteomes" id="UP000019132"/>
    </source>
</evidence>
<dbReference type="SUPFAM" id="SSF51445">
    <property type="entry name" value="(Trans)glycosidases"/>
    <property type="match status" value="1"/>
</dbReference>
<dbReference type="SUPFAM" id="SSF52279">
    <property type="entry name" value="Beta-D-glucan exohydrolase, C-terminal domain"/>
    <property type="match status" value="1"/>
</dbReference>
<evidence type="ECO:0000256" key="5">
    <source>
        <dbReference type="SAM" id="MobiDB-lite"/>
    </source>
</evidence>
<feature type="chain" id="PRO_5003872883" description="Fibronectin type III-like domain-containing protein" evidence="6">
    <location>
        <begin position="23"/>
        <end position="876"/>
    </location>
</feature>
<dbReference type="InterPro" id="IPR044993">
    <property type="entry name" value="BXL"/>
</dbReference>
<evidence type="ECO:0008006" key="12">
    <source>
        <dbReference type="Google" id="ProtNLM"/>
    </source>
</evidence>
<reference evidence="11" key="2">
    <citation type="submission" date="2010-04" db="EMBL/GenBank/DDBJ databases">
        <authorList>
            <person name="Buell R."/>
            <person name="Hamilton J."/>
            <person name="Hostetler J."/>
        </authorList>
    </citation>
    <scope>NUCLEOTIDE SEQUENCE [LARGE SCALE GENOMIC DNA]</scope>
    <source>
        <strain evidence="11">DAOM:BR144</strain>
    </source>
</reference>
<evidence type="ECO:0000256" key="3">
    <source>
        <dbReference type="ARBA" id="ARBA00022801"/>
    </source>
</evidence>
<name>K3X5N1_GLOUD</name>
<protein>
    <recommendedName>
        <fullName evidence="12">Fibronectin type III-like domain-containing protein</fullName>
    </recommendedName>
</protein>
<evidence type="ECO:0000259" key="9">
    <source>
        <dbReference type="Pfam" id="PF14310"/>
    </source>
</evidence>
<dbReference type="InParanoid" id="K3X5N1"/>
<feature type="compositionally biased region" description="Basic and acidic residues" evidence="5">
    <location>
        <begin position="849"/>
        <end position="860"/>
    </location>
</feature>
<dbReference type="GO" id="GO:0009044">
    <property type="term" value="F:xylan 1,4-beta-xylosidase activity"/>
    <property type="evidence" value="ECO:0007669"/>
    <property type="project" value="InterPro"/>
</dbReference>
<dbReference type="GO" id="GO:0045493">
    <property type="term" value="P:xylan catabolic process"/>
    <property type="evidence" value="ECO:0007669"/>
    <property type="project" value="InterPro"/>
</dbReference>
<feature type="region of interest" description="Disordered" evidence="5">
    <location>
        <begin position="809"/>
        <end position="876"/>
    </location>
</feature>
<dbReference type="InterPro" id="IPR036881">
    <property type="entry name" value="Glyco_hydro_3_C_sf"/>
</dbReference>
<dbReference type="PRINTS" id="PR00133">
    <property type="entry name" value="GLHYDRLASE3"/>
</dbReference>
<evidence type="ECO:0000256" key="2">
    <source>
        <dbReference type="ARBA" id="ARBA00022729"/>
    </source>
</evidence>
<reference evidence="10" key="3">
    <citation type="submission" date="2015-02" db="UniProtKB">
        <authorList>
            <consortium name="EnsemblProtists"/>
        </authorList>
    </citation>
    <scope>IDENTIFICATION</scope>
    <source>
        <strain evidence="10">DAOM BR144</strain>
    </source>
</reference>
<dbReference type="InterPro" id="IPR002772">
    <property type="entry name" value="Glyco_hydro_3_C"/>
</dbReference>
<keyword evidence="4" id="KW-0326">Glycosidase</keyword>
<organism evidence="10 11">
    <name type="scientific">Globisporangium ultimum (strain ATCC 200006 / CBS 805.95 / DAOM BR144)</name>
    <name type="common">Pythium ultimum</name>
    <dbReference type="NCBI Taxonomy" id="431595"/>
    <lineage>
        <taxon>Eukaryota</taxon>
        <taxon>Sar</taxon>
        <taxon>Stramenopiles</taxon>
        <taxon>Oomycota</taxon>
        <taxon>Peronosporomycetes</taxon>
        <taxon>Pythiales</taxon>
        <taxon>Pythiaceae</taxon>
        <taxon>Globisporangium</taxon>
    </lineage>
</organism>
<evidence type="ECO:0000256" key="4">
    <source>
        <dbReference type="ARBA" id="ARBA00023295"/>
    </source>
</evidence>
<dbReference type="PANTHER" id="PTHR42721:SF3">
    <property type="entry name" value="BETA-D-XYLOSIDASE 5-RELATED"/>
    <property type="match status" value="1"/>
</dbReference>
<reference evidence="11" key="1">
    <citation type="journal article" date="2010" name="Genome Biol.">
        <title>Genome sequence of the necrotrophic plant pathogen Pythium ultimum reveals original pathogenicity mechanisms and effector repertoire.</title>
        <authorList>
            <person name="Levesque C.A."/>
            <person name="Brouwer H."/>
            <person name="Cano L."/>
            <person name="Hamilton J.P."/>
            <person name="Holt C."/>
            <person name="Huitema E."/>
            <person name="Raffaele S."/>
            <person name="Robideau G.P."/>
            <person name="Thines M."/>
            <person name="Win J."/>
            <person name="Zerillo M.M."/>
            <person name="Beakes G.W."/>
            <person name="Boore J.L."/>
            <person name="Busam D."/>
            <person name="Dumas B."/>
            <person name="Ferriera S."/>
            <person name="Fuerstenberg S.I."/>
            <person name="Gachon C.M."/>
            <person name="Gaulin E."/>
            <person name="Govers F."/>
            <person name="Grenville-Briggs L."/>
            <person name="Horner N."/>
            <person name="Hostetler J."/>
            <person name="Jiang R.H."/>
            <person name="Johnson J."/>
            <person name="Krajaejun T."/>
            <person name="Lin H."/>
            <person name="Meijer H.J."/>
            <person name="Moore B."/>
            <person name="Morris P."/>
            <person name="Phuntmart V."/>
            <person name="Puiu D."/>
            <person name="Shetty J."/>
            <person name="Stajich J.E."/>
            <person name="Tripathy S."/>
            <person name="Wawra S."/>
            <person name="van West P."/>
            <person name="Whitty B.R."/>
            <person name="Coutinho P.M."/>
            <person name="Henrissat B."/>
            <person name="Martin F."/>
            <person name="Thomas P.D."/>
            <person name="Tyler B.M."/>
            <person name="De Vries R.P."/>
            <person name="Kamoun S."/>
            <person name="Yandell M."/>
            <person name="Tisserat N."/>
            <person name="Buell C.R."/>
        </authorList>
    </citation>
    <scope>NUCLEOTIDE SEQUENCE</scope>
    <source>
        <strain evidence="11">DAOM:BR144</strain>
    </source>
</reference>
<dbReference type="Gene3D" id="2.60.40.10">
    <property type="entry name" value="Immunoglobulins"/>
    <property type="match status" value="1"/>
</dbReference>